<accession>A0A543AW80</accession>
<proteinExistence type="predicted"/>
<evidence type="ECO:0000256" key="1">
    <source>
        <dbReference type="SAM" id="Phobius"/>
    </source>
</evidence>
<protein>
    <submittedName>
        <fullName evidence="2">Uncharacterized protein</fullName>
    </submittedName>
</protein>
<keyword evidence="3" id="KW-1185">Reference proteome</keyword>
<feature type="transmembrane region" description="Helical" evidence="1">
    <location>
        <begin position="33"/>
        <end position="52"/>
    </location>
</feature>
<reference evidence="2 3" key="1">
    <citation type="submission" date="2019-06" db="EMBL/GenBank/DDBJ databases">
        <title>Sequencing the genomes of 1000 actinobacteria strains.</title>
        <authorList>
            <person name="Klenk H.-P."/>
        </authorList>
    </citation>
    <scope>NUCLEOTIDE SEQUENCE [LARGE SCALE GENOMIC DNA]</scope>
    <source>
        <strain evidence="2 3">DSM 45928</strain>
    </source>
</reference>
<dbReference type="EMBL" id="VFOW01000001">
    <property type="protein sequence ID" value="TQL76821.1"/>
    <property type="molecule type" value="Genomic_DNA"/>
</dbReference>
<sequence length="60" mass="6116">MKDQTFARVGVAAIVIGILSVLTVAVTGIGTGFMISGAAAIASGVLICRVATDRARGRRR</sequence>
<dbReference type="RefSeq" id="WP_142038809.1">
    <property type="nucleotide sequence ID" value="NZ_JBHTGS010000001.1"/>
</dbReference>
<keyword evidence="1" id="KW-0812">Transmembrane</keyword>
<name>A0A543AW80_9ACTN</name>
<feature type="transmembrane region" description="Helical" evidence="1">
    <location>
        <begin position="7"/>
        <end position="27"/>
    </location>
</feature>
<comment type="caution">
    <text evidence="2">The sequence shown here is derived from an EMBL/GenBank/DDBJ whole genome shotgun (WGS) entry which is preliminary data.</text>
</comment>
<keyword evidence="1" id="KW-0472">Membrane</keyword>
<dbReference type="Proteomes" id="UP000317043">
    <property type="component" value="Unassembled WGS sequence"/>
</dbReference>
<evidence type="ECO:0000313" key="2">
    <source>
        <dbReference type="EMBL" id="TQL76821.1"/>
    </source>
</evidence>
<gene>
    <name evidence="2" type="ORF">FB566_2361</name>
</gene>
<evidence type="ECO:0000313" key="3">
    <source>
        <dbReference type="Proteomes" id="UP000317043"/>
    </source>
</evidence>
<dbReference type="InParanoid" id="A0A543AW80"/>
<dbReference type="AlphaFoldDB" id="A0A543AW80"/>
<keyword evidence="1" id="KW-1133">Transmembrane helix</keyword>
<organism evidence="2 3">
    <name type="scientific">Stackebrandtia endophytica</name>
    <dbReference type="NCBI Taxonomy" id="1496996"/>
    <lineage>
        <taxon>Bacteria</taxon>
        <taxon>Bacillati</taxon>
        <taxon>Actinomycetota</taxon>
        <taxon>Actinomycetes</taxon>
        <taxon>Glycomycetales</taxon>
        <taxon>Glycomycetaceae</taxon>
        <taxon>Stackebrandtia</taxon>
    </lineage>
</organism>